<dbReference type="Proteomes" id="UP000307702">
    <property type="component" value="Unassembled WGS sequence"/>
</dbReference>
<proteinExistence type="predicted"/>
<dbReference type="AlphaFoldDB" id="A0A8H2JL13"/>
<name>A0A8H2JL13_9GAMM</name>
<protein>
    <submittedName>
        <fullName evidence="1">Uncharacterized protein</fullName>
    </submittedName>
</protein>
<comment type="caution">
    <text evidence="1">The sequence shown here is derived from an EMBL/GenBank/DDBJ whole genome shotgun (WGS) entry which is preliminary data.</text>
</comment>
<gene>
    <name evidence="1" type="ORF">FCS21_10730</name>
</gene>
<reference evidence="1 2" key="1">
    <citation type="submission" date="2019-05" db="EMBL/GenBank/DDBJ databases">
        <title>Colwellia ponticola sp. nov., isolated from seawater.</title>
        <authorList>
            <person name="Yoon J.-H."/>
        </authorList>
    </citation>
    <scope>NUCLEOTIDE SEQUENCE [LARGE SCALE GENOMIC DNA]</scope>
    <source>
        <strain evidence="1 2">OISW-25</strain>
    </source>
</reference>
<dbReference type="RefSeq" id="WP_138623219.1">
    <property type="nucleotide sequence ID" value="NZ_SZVP01000009.1"/>
</dbReference>
<sequence length="142" mass="16471">MPSTTPNNTMPNNMSTEVRNSLEAINKVSRQLLSQLDSQIDYTNVYSDNRLDNDDTSKTIMEQRPVTDEQLRGIVSKRMFLIEQLFTLYTQEQLSSQLPLINEMVSLDEQLIVKSQQHKQLLASRMLKIKQSKKVTKLYKGY</sequence>
<evidence type="ECO:0000313" key="2">
    <source>
        <dbReference type="Proteomes" id="UP000307702"/>
    </source>
</evidence>
<organism evidence="1 2">
    <name type="scientific">Colwellia ponticola</name>
    <dbReference type="NCBI Taxonomy" id="2304625"/>
    <lineage>
        <taxon>Bacteria</taxon>
        <taxon>Pseudomonadati</taxon>
        <taxon>Pseudomonadota</taxon>
        <taxon>Gammaproteobacteria</taxon>
        <taxon>Alteromonadales</taxon>
        <taxon>Colwelliaceae</taxon>
        <taxon>Colwellia</taxon>
    </lineage>
</organism>
<accession>A0A8H2JL13</accession>
<keyword evidence="2" id="KW-1185">Reference proteome</keyword>
<evidence type="ECO:0000313" key="1">
    <source>
        <dbReference type="EMBL" id="TMM44952.1"/>
    </source>
</evidence>
<dbReference type="OrthoDB" id="9888613at2"/>
<dbReference type="EMBL" id="SZVP01000009">
    <property type="protein sequence ID" value="TMM44952.1"/>
    <property type="molecule type" value="Genomic_DNA"/>
</dbReference>